<dbReference type="SUPFAM" id="SSF54909">
    <property type="entry name" value="Dimeric alpha+beta barrel"/>
    <property type="match status" value="1"/>
</dbReference>
<dbReference type="Pfam" id="PF05336">
    <property type="entry name" value="rhaM"/>
    <property type="match status" value="1"/>
</dbReference>
<dbReference type="OrthoDB" id="9799608at2"/>
<name>D8IVV1_HERSS</name>
<dbReference type="InterPro" id="IPR008000">
    <property type="entry name" value="Rham/fucose_mutarotase"/>
</dbReference>
<accession>D8IVV1</accession>
<protein>
    <recommendedName>
        <fullName evidence="3">L-rhamnose mutarotase</fullName>
    </recommendedName>
</protein>
<dbReference type="AlphaFoldDB" id="D8IVV1"/>
<dbReference type="GO" id="GO:0019301">
    <property type="term" value="P:rhamnose catabolic process"/>
    <property type="evidence" value="ECO:0007669"/>
    <property type="project" value="TreeGrafter"/>
</dbReference>
<evidence type="ECO:0000313" key="1">
    <source>
        <dbReference type="EMBL" id="ADJ65909.1"/>
    </source>
</evidence>
<evidence type="ECO:0008006" key="3">
    <source>
        <dbReference type="Google" id="ProtNLM"/>
    </source>
</evidence>
<keyword evidence="2" id="KW-1185">Reference proteome</keyword>
<gene>
    <name evidence="1" type="ordered locus">Hsero_4443</name>
</gene>
<dbReference type="Gene3D" id="3.30.70.100">
    <property type="match status" value="1"/>
</dbReference>
<dbReference type="KEGG" id="hse:Hsero_4443"/>
<sequence length="104" mass="12101">MEQIAFTMQLRPGCAEQYRARHDALWPELAVLLHQAGVRDYSIFLDADSGKLFAVLRRTPEHCMDSLPLNPLMQRWWTSMADLMETSRNHQPLTQPLIPMFHLP</sequence>
<dbReference type="HOGENOM" id="CLU_100689_2_0_4"/>
<reference evidence="1 2" key="1">
    <citation type="submission" date="2010-04" db="EMBL/GenBank/DDBJ databases">
        <title>The genome of Herbaspirillum seropedicae SmR1, an endophytic, nitrogen-fixing, plant-growth promoting beta-Proteobacteria.</title>
        <authorList>
            <person name="Pedrosa F.O."/>
            <person name="Monteiro R.A."/>
            <person name="Wassem R."/>
            <person name="Cruz L.M."/>
            <person name="Ayub R.A."/>
            <person name="Colauto N.B."/>
            <person name="Fernandez M.A."/>
            <person name="Fungaro M.H.P."/>
            <person name="Grisard E.C."/>
            <person name="Hungria M."/>
            <person name="Madeira H.M.F."/>
            <person name="Nodari R.O."/>
            <person name="Osaku C.A."/>
            <person name="Petzl-Erler M.L."/>
            <person name="Terenzi H."/>
            <person name="Vieira L.G.E."/>
            <person name="Almeida M.I.M."/>
            <person name="Alves L.R."/>
            <person name="Arantes O.M.N."/>
            <person name="Balsanelli E."/>
            <person name="Barcellos F.G."/>
            <person name="Baura V.A."/>
            <person name="Binde D.R."/>
            <person name="Campo R.J."/>
            <person name="Chubatsu L.S."/>
            <person name="Chueire L.M.O."/>
            <person name="Ciferri R.R."/>
            <person name="Correa L.C."/>
            <person name="da Conceicao Silva J.L."/>
            <person name="Dabul A.N.G."/>
            <person name="Dambros B.P."/>
            <person name="Faoro H."/>
            <person name="Favetti A."/>
            <person name="Friedermann G."/>
            <person name="Furlaneto M.C."/>
            <person name="Gasques L.S."/>
            <person name="Gimenes C.C.T."/>
            <person name="Gioppo N.M.R."/>
            <person name="Glienke-Blanco C."/>
            <person name="Godoy L.P."/>
            <person name="Guerra M.P."/>
            <person name="Karp S."/>
            <person name="Kava-Cordeiro V."/>
            <person name="Margarido V.P."/>
            <person name="Mathioni S.M."/>
            <person name="Menck-Soares M.A."/>
            <person name="Murace N.K."/>
            <person name="Nicolas M.F."/>
            <person name="Oliveira C.E.C."/>
            <person name="Pagnan N.A.B."/>
            <person name="Pamphile J.A."/>
            <person name="Patussi E.V."/>
            <person name="Pereira L.F.P."/>
            <person name="Pereira-Ferrari L."/>
            <person name="Pinto F.G.S."/>
            <person name="Precoma C."/>
            <person name="Prioli A.J."/>
            <person name="Prioli S.M.A.P."/>
            <person name="Raittz R.T."/>
            <person name="Ramos H.J.O."/>
            <person name="Ribeiro E.M.S.F."/>
            <person name="Rigo L.U."/>
            <person name="Rocha C.L.M.S.C."/>
            <person name="Rocha S.N."/>
            <person name="Santos K."/>
            <person name="Satori D."/>
            <person name="Silva A.G."/>
            <person name="Simao R.C.G."/>
            <person name="Soares M.A.M."/>
            <person name="Souza E.M."/>
            <person name="Steffens M.B.R."/>
            <person name="Steindel M."/>
            <person name="Tadra-Sfeir M.Z."/>
            <person name="Takahashi E.K."/>
            <person name="Torres R.A."/>
            <person name="Valle J.S."/>
            <person name="Vernal J.I."/>
            <person name="Vilas-Boas L.A."/>
            <person name="Watanabe M.A.E."/>
            <person name="Weiss V.A."/>
            <person name="Yates M.A."/>
            <person name="Souza E.M."/>
        </authorList>
    </citation>
    <scope>NUCLEOTIDE SEQUENCE [LARGE SCALE GENOMIC DNA]</scope>
    <source>
        <strain evidence="1 2">SmR1</strain>
    </source>
</reference>
<dbReference type="PANTHER" id="PTHR34389">
    <property type="entry name" value="L-RHAMNOSE MUTAROTASE"/>
    <property type="match status" value="1"/>
</dbReference>
<dbReference type="Proteomes" id="UP000000329">
    <property type="component" value="Chromosome"/>
</dbReference>
<organism evidence="1 2">
    <name type="scientific">Herbaspirillum seropedicae (strain SmR1)</name>
    <dbReference type="NCBI Taxonomy" id="757424"/>
    <lineage>
        <taxon>Bacteria</taxon>
        <taxon>Pseudomonadati</taxon>
        <taxon>Pseudomonadota</taxon>
        <taxon>Betaproteobacteria</taxon>
        <taxon>Burkholderiales</taxon>
        <taxon>Oxalobacteraceae</taxon>
        <taxon>Herbaspirillum</taxon>
    </lineage>
</organism>
<dbReference type="GeneID" id="29391344"/>
<dbReference type="PANTHER" id="PTHR34389:SF2">
    <property type="entry name" value="L-RHAMNOSE MUTAROTASE"/>
    <property type="match status" value="1"/>
</dbReference>
<dbReference type="GO" id="GO:0016857">
    <property type="term" value="F:racemase and epimerase activity, acting on carbohydrates and derivatives"/>
    <property type="evidence" value="ECO:0007669"/>
    <property type="project" value="InterPro"/>
</dbReference>
<dbReference type="InterPro" id="IPR011008">
    <property type="entry name" value="Dimeric_a/b-barrel"/>
</dbReference>
<dbReference type="eggNOG" id="COG3254">
    <property type="taxonomic scope" value="Bacteria"/>
</dbReference>
<dbReference type="EMBL" id="CP002039">
    <property type="protein sequence ID" value="ADJ65909.1"/>
    <property type="molecule type" value="Genomic_DNA"/>
</dbReference>
<dbReference type="RefSeq" id="WP_013236362.1">
    <property type="nucleotide sequence ID" value="NC_014323.1"/>
</dbReference>
<proteinExistence type="predicted"/>
<evidence type="ECO:0000313" key="2">
    <source>
        <dbReference type="Proteomes" id="UP000000329"/>
    </source>
</evidence>
<dbReference type="STRING" id="757424.Hsero_4443"/>